<dbReference type="InterPro" id="IPR036390">
    <property type="entry name" value="WH_DNA-bd_sf"/>
</dbReference>
<gene>
    <name evidence="1" type="ORF">AArcSt11_12140</name>
</gene>
<evidence type="ECO:0000313" key="2">
    <source>
        <dbReference type="Proteomes" id="UP001202674"/>
    </source>
</evidence>
<proteinExistence type="predicted"/>
<sequence>MFKHDYHRQLTPGERMAVALFHFGEKFTAKTLADFVGISNKEARERLHALEHLGVVTIVDDAGPYYKYADLDFDLLGEDRCNWCSSNRETNSTIQTGTPVGNYVGLSGNETVDLCDKCLERVSNTVNGVTDQTNSGQDILPIYPICQAESCNQLAARTIASQRGHPHQEWKLCANHYNEVDGSDPHGQLGHGWILKKLYYRCPNGGEISHNLILLEQDDDGYACSCGSRHTAISVDSE</sequence>
<keyword evidence="2" id="KW-1185">Reference proteome</keyword>
<dbReference type="Proteomes" id="UP001202674">
    <property type="component" value="Unassembled WGS sequence"/>
</dbReference>
<accession>A0AAE3FSK5</accession>
<reference evidence="1 2" key="1">
    <citation type="journal article" date="2022" name="Syst. Appl. Microbiol.">
        <title>Natronocalculus amylovorans gen. nov., sp. nov., and Natranaeroarchaeum aerophilus sp. nov., dominant culturable amylolytic natronoarchaea from hypersaline soda lakes in southwestern Siberia.</title>
        <authorList>
            <person name="Sorokin D.Y."/>
            <person name="Elcheninov A.G."/>
            <person name="Khizhniak T.V."/>
            <person name="Koenen M."/>
            <person name="Bale N.J."/>
            <person name="Damste J.S.S."/>
            <person name="Kublanov I.V."/>
        </authorList>
    </citation>
    <scope>NUCLEOTIDE SEQUENCE [LARGE SCALE GENOMIC DNA]</scope>
    <source>
        <strain evidence="1 2">AArc-St1-1</strain>
    </source>
</reference>
<dbReference type="RefSeq" id="WP_250597405.1">
    <property type="nucleotide sequence ID" value="NZ_JAKRVY010000007.1"/>
</dbReference>
<name>A0AAE3FSK5_9EURY</name>
<dbReference type="EMBL" id="JAKRVY010000007">
    <property type="protein sequence ID" value="MCL9814401.1"/>
    <property type="molecule type" value="Genomic_DNA"/>
</dbReference>
<protein>
    <submittedName>
        <fullName evidence="1">Uncharacterized protein</fullName>
    </submittedName>
</protein>
<evidence type="ECO:0000313" key="1">
    <source>
        <dbReference type="EMBL" id="MCL9814401.1"/>
    </source>
</evidence>
<organism evidence="1 2">
    <name type="scientific">Natranaeroarchaeum aerophilus</name>
    <dbReference type="NCBI Taxonomy" id="2917711"/>
    <lineage>
        <taxon>Archaea</taxon>
        <taxon>Methanobacteriati</taxon>
        <taxon>Methanobacteriota</taxon>
        <taxon>Stenosarchaea group</taxon>
        <taxon>Halobacteria</taxon>
        <taxon>Halobacteriales</taxon>
        <taxon>Natronoarchaeaceae</taxon>
        <taxon>Natranaeroarchaeum</taxon>
    </lineage>
</organism>
<dbReference type="SUPFAM" id="SSF46785">
    <property type="entry name" value="Winged helix' DNA-binding domain"/>
    <property type="match status" value="1"/>
</dbReference>
<comment type="caution">
    <text evidence="1">The sequence shown here is derived from an EMBL/GenBank/DDBJ whole genome shotgun (WGS) entry which is preliminary data.</text>
</comment>
<dbReference type="AlphaFoldDB" id="A0AAE3FSK5"/>